<accession>A0A6B0ST70</accession>
<dbReference type="RefSeq" id="WP_159662403.1">
    <property type="nucleotide sequence ID" value="NZ_WUUS01000001.1"/>
</dbReference>
<evidence type="ECO:0000313" key="1">
    <source>
        <dbReference type="EMBL" id="MXR39871.1"/>
    </source>
</evidence>
<dbReference type="AlphaFoldDB" id="A0A6B0ST70"/>
<proteinExistence type="predicted"/>
<dbReference type="EMBL" id="WUUS01000001">
    <property type="protein sequence ID" value="MXR39871.1"/>
    <property type="molecule type" value="Genomic_DNA"/>
</dbReference>
<dbReference type="Proteomes" id="UP000437065">
    <property type="component" value="Unassembled WGS sequence"/>
</dbReference>
<evidence type="ECO:0000313" key="2">
    <source>
        <dbReference type="Proteomes" id="UP000437065"/>
    </source>
</evidence>
<gene>
    <name evidence="1" type="ORF">GRX01_00645</name>
</gene>
<comment type="caution">
    <text evidence="1">The sequence shown here is derived from an EMBL/GenBank/DDBJ whole genome shotgun (WGS) entry which is preliminary data.</text>
</comment>
<keyword evidence="2" id="KW-1185">Reference proteome</keyword>
<name>A0A6B0ST70_9EURY</name>
<protein>
    <recommendedName>
        <fullName evidence="3">Phage metallopeptidase domain-containing protein</fullName>
    </recommendedName>
</protein>
<sequence length="161" mass="18753">MERTQIEERTELHDIVTGVYDLLFPDDLDSDEIDLYYIDSEHVEAEIEFPYIGINRADWEREWTAERKLEVLLHEFAHVEEGPDEADHGPRFYDRLADLTTTAEAKQEGIEAVFGTSLDFERIHGHIIESVNEYTIETASDTIEGRRRVLRQELSDPSTTR</sequence>
<organism evidence="1 2">
    <name type="scientific">Halobaculum saliterrae</name>
    <dbReference type="NCBI Taxonomy" id="2073113"/>
    <lineage>
        <taxon>Archaea</taxon>
        <taxon>Methanobacteriati</taxon>
        <taxon>Methanobacteriota</taxon>
        <taxon>Stenosarchaea group</taxon>
        <taxon>Halobacteria</taxon>
        <taxon>Halobacteriales</taxon>
        <taxon>Haloferacaceae</taxon>
        <taxon>Halobaculum</taxon>
    </lineage>
</organism>
<evidence type="ECO:0008006" key="3">
    <source>
        <dbReference type="Google" id="ProtNLM"/>
    </source>
</evidence>
<reference evidence="1 2" key="1">
    <citation type="submission" date="2019-12" db="EMBL/GenBank/DDBJ databases">
        <title>Isolation and characterization of three novel carbon monoxide-oxidizing members of Halobacteria from salione crusts and soils.</title>
        <authorList>
            <person name="Myers M.R."/>
            <person name="King G.M."/>
        </authorList>
    </citation>
    <scope>NUCLEOTIDE SEQUENCE [LARGE SCALE GENOMIC DNA]</scope>
    <source>
        <strain evidence="1 2">WSA2</strain>
    </source>
</reference>